<protein>
    <submittedName>
        <fullName evidence="1">Uncharacterized protein</fullName>
    </submittedName>
</protein>
<comment type="caution">
    <text evidence="1">The sequence shown here is derived from an EMBL/GenBank/DDBJ whole genome shotgun (WGS) entry which is preliminary data.</text>
</comment>
<evidence type="ECO:0000313" key="1">
    <source>
        <dbReference type="EMBL" id="KEJ93969.1"/>
    </source>
</evidence>
<dbReference type="AlphaFoldDB" id="A0A073IW09"/>
<proteinExistence type="predicted"/>
<organism evidence="1 2">
    <name type="scientific">Pseudosulfitobacter pseudonitzschiae</name>
    <dbReference type="NCBI Taxonomy" id="1402135"/>
    <lineage>
        <taxon>Bacteria</taxon>
        <taxon>Pseudomonadati</taxon>
        <taxon>Pseudomonadota</taxon>
        <taxon>Alphaproteobacteria</taxon>
        <taxon>Rhodobacterales</taxon>
        <taxon>Roseobacteraceae</taxon>
        <taxon>Pseudosulfitobacter</taxon>
    </lineage>
</organism>
<accession>A0A073IW09</accession>
<name>A0A073IW09_9RHOB</name>
<evidence type="ECO:0000313" key="2">
    <source>
        <dbReference type="Proteomes" id="UP000027746"/>
    </source>
</evidence>
<dbReference type="Proteomes" id="UP000027746">
    <property type="component" value="Unassembled WGS sequence"/>
</dbReference>
<reference evidence="1 2" key="1">
    <citation type="submission" date="2014-01" db="EMBL/GenBank/DDBJ databases">
        <title>Sulfitobacter sp. H3 (MCCC 1A00686) Genome Sequencing.</title>
        <authorList>
            <person name="Lai Q."/>
            <person name="Hong Z."/>
        </authorList>
    </citation>
    <scope>NUCLEOTIDE SEQUENCE [LARGE SCALE GENOMIC DNA]</scope>
    <source>
        <strain evidence="1 2">H3</strain>
    </source>
</reference>
<keyword evidence="2" id="KW-1185">Reference proteome</keyword>
<gene>
    <name evidence="1" type="ORF">SUH3_11910</name>
</gene>
<dbReference type="RefSeq" id="WP_037931090.1">
    <property type="nucleotide sequence ID" value="NZ_FQVP01000008.1"/>
</dbReference>
<sequence>MAELILKVGEQELRQIEHIAQSASDAAGGTSPISVDQMALALLQAHLILIRDCGGVLPDDVRKPAHGAEVAPQPVKIVGKGGVSLSGGISENY</sequence>
<dbReference type="EMBL" id="JAMD01000021">
    <property type="protein sequence ID" value="KEJ93969.1"/>
    <property type="molecule type" value="Genomic_DNA"/>
</dbReference>